<feature type="domain" description="Ketosynthase family 3 (KS3)" evidence="11">
    <location>
        <begin position="5"/>
        <end position="437"/>
    </location>
</feature>
<keyword evidence="4" id="KW-0521">NADP</keyword>
<dbReference type="InterPro" id="IPR036736">
    <property type="entry name" value="ACP-like_sf"/>
</dbReference>
<dbReference type="PANTHER" id="PTHR43775:SF29">
    <property type="entry name" value="ASPERFURANONE POLYKETIDE SYNTHASE AFOG-RELATED"/>
    <property type="match status" value="1"/>
</dbReference>
<dbReference type="Gene3D" id="1.10.1200.10">
    <property type="entry name" value="ACP-like"/>
    <property type="match status" value="1"/>
</dbReference>
<dbReference type="eggNOG" id="KOG1202">
    <property type="taxonomic scope" value="Eukaryota"/>
</dbReference>
<evidence type="ECO:0000259" key="11">
    <source>
        <dbReference type="PROSITE" id="PS52004"/>
    </source>
</evidence>
<dbReference type="Pfam" id="PF00698">
    <property type="entry name" value="Acyl_transf_1"/>
    <property type="match status" value="1"/>
</dbReference>
<evidence type="ECO:0000256" key="4">
    <source>
        <dbReference type="ARBA" id="ARBA00022857"/>
    </source>
</evidence>
<reference evidence="13 14" key="1">
    <citation type="journal article" date="2013" name="BMC Genomics">
        <title>The genome and transcriptome of the pine saprophyte Ophiostoma piceae, and a comparison with the bark beetle-associated pine pathogen Grosmannia clavigera.</title>
        <authorList>
            <person name="Haridas S."/>
            <person name="Wang Y."/>
            <person name="Lim L."/>
            <person name="Massoumi Alamouti S."/>
            <person name="Jackman S."/>
            <person name="Docking R."/>
            <person name="Robertson G."/>
            <person name="Birol I."/>
            <person name="Bohlmann J."/>
            <person name="Breuil C."/>
        </authorList>
    </citation>
    <scope>NUCLEOTIDE SEQUENCE [LARGE SCALE GENOMIC DNA]</scope>
    <source>
        <strain evidence="13 14">UAMH 11346</strain>
    </source>
</reference>
<dbReference type="SUPFAM" id="SSF51735">
    <property type="entry name" value="NAD(P)-binding Rossmann-fold domains"/>
    <property type="match status" value="2"/>
</dbReference>
<evidence type="ECO:0000259" key="12">
    <source>
        <dbReference type="PROSITE" id="PS52019"/>
    </source>
</evidence>
<dbReference type="InterPro" id="IPR016035">
    <property type="entry name" value="Acyl_Trfase/lysoPLipase"/>
</dbReference>
<dbReference type="InterPro" id="IPR042104">
    <property type="entry name" value="PKS_dehydratase_sf"/>
</dbReference>
<dbReference type="Gene3D" id="3.30.70.3290">
    <property type="match status" value="1"/>
</dbReference>
<dbReference type="SUPFAM" id="SSF55048">
    <property type="entry name" value="Probable ACP-binding domain of malonyl-CoA ACP transacylase"/>
    <property type="match status" value="1"/>
</dbReference>
<dbReference type="HOGENOM" id="CLU_000022_31_1_1"/>
<dbReference type="InterPro" id="IPR014043">
    <property type="entry name" value="Acyl_transferase_dom"/>
</dbReference>
<dbReference type="SMART" id="SM00829">
    <property type="entry name" value="PKS_ER"/>
    <property type="match status" value="1"/>
</dbReference>
<dbReference type="InterPro" id="IPR018201">
    <property type="entry name" value="Ketoacyl_synth_AS"/>
</dbReference>
<evidence type="ECO:0000256" key="7">
    <source>
        <dbReference type="ARBA" id="ARBA00023315"/>
    </source>
</evidence>
<evidence type="ECO:0000256" key="1">
    <source>
        <dbReference type="ARBA" id="ARBA00022450"/>
    </source>
</evidence>
<dbReference type="VEuPathDB" id="FungiDB:F503_05911"/>
<dbReference type="SUPFAM" id="SSF47336">
    <property type="entry name" value="ACP-like"/>
    <property type="match status" value="1"/>
</dbReference>
<keyword evidence="1" id="KW-0596">Phosphopantetheine</keyword>
<dbReference type="Pfam" id="PF00109">
    <property type="entry name" value="ketoacyl-synt"/>
    <property type="match status" value="1"/>
</dbReference>
<feature type="region of interest" description="Disordered" evidence="9">
    <location>
        <begin position="465"/>
        <end position="513"/>
    </location>
</feature>
<dbReference type="InterPro" id="IPR020807">
    <property type="entry name" value="PKS_DH"/>
</dbReference>
<dbReference type="SMART" id="SM00825">
    <property type="entry name" value="PKS_KS"/>
    <property type="match status" value="1"/>
</dbReference>
<name>S3CFC4_OPHP1</name>
<dbReference type="Gene3D" id="3.90.180.10">
    <property type="entry name" value="Medium-chain alcohol dehydrogenases, catalytic domain"/>
    <property type="match status" value="1"/>
</dbReference>
<dbReference type="Gene3D" id="3.10.129.110">
    <property type="entry name" value="Polyketide synthase dehydratase"/>
    <property type="match status" value="1"/>
</dbReference>
<dbReference type="InterPro" id="IPR049551">
    <property type="entry name" value="PKS_DH_C"/>
</dbReference>
<feature type="region of interest" description="N-terminal hotdog fold" evidence="8">
    <location>
        <begin position="1048"/>
        <end position="1208"/>
    </location>
</feature>
<evidence type="ECO:0000256" key="9">
    <source>
        <dbReference type="SAM" id="MobiDB-lite"/>
    </source>
</evidence>
<dbReference type="InterPro" id="IPR016036">
    <property type="entry name" value="Malonyl_transacylase_ACP-bd"/>
</dbReference>
<dbReference type="EMBL" id="KE148146">
    <property type="protein sequence ID" value="EPE10816.1"/>
    <property type="molecule type" value="Genomic_DNA"/>
</dbReference>
<feature type="active site" description="Proton donor; for dehydratase activity" evidence="8">
    <location>
        <position position="1316"/>
    </location>
</feature>
<dbReference type="GO" id="GO:0031177">
    <property type="term" value="F:phosphopantetheine binding"/>
    <property type="evidence" value="ECO:0007669"/>
    <property type="project" value="InterPro"/>
</dbReference>
<dbReference type="Gene3D" id="3.40.50.150">
    <property type="entry name" value="Vaccinia Virus protein VP39"/>
    <property type="match status" value="1"/>
</dbReference>
<keyword evidence="14" id="KW-1185">Reference proteome</keyword>
<dbReference type="CDD" id="cd00833">
    <property type="entry name" value="PKS"/>
    <property type="match status" value="1"/>
</dbReference>
<dbReference type="SUPFAM" id="SSF52151">
    <property type="entry name" value="FabD/lysophospholipase-like"/>
    <property type="match status" value="1"/>
</dbReference>
<proteinExistence type="predicted"/>
<dbReference type="PROSITE" id="PS50075">
    <property type="entry name" value="CARRIER"/>
    <property type="match status" value="1"/>
</dbReference>
<dbReference type="InterPro" id="IPR050091">
    <property type="entry name" value="PKS_NRPS_Biosynth_Enz"/>
</dbReference>
<dbReference type="InterPro" id="IPR014030">
    <property type="entry name" value="Ketoacyl_synth_N"/>
</dbReference>
<dbReference type="PROSITE" id="PS00606">
    <property type="entry name" value="KS3_1"/>
    <property type="match status" value="1"/>
</dbReference>
<dbReference type="GO" id="GO:0004315">
    <property type="term" value="F:3-oxoacyl-[acyl-carrier-protein] synthase activity"/>
    <property type="evidence" value="ECO:0007669"/>
    <property type="project" value="InterPro"/>
</dbReference>
<dbReference type="STRING" id="1262450.S3CFC4"/>
<feature type="active site" description="Proton acceptor; for dehydratase activity" evidence="8">
    <location>
        <position position="1080"/>
    </location>
</feature>
<dbReference type="InterPro" id="IPR020806">
    <property type="entry name" value="PKS_PP-bd"/>
</dbReference>
<dbReference type="InterPro" id="IPR006162">
    <property type="entry name" value="Ppantetheine_attach_site"/>
</dbReference>
<evidence type="ECO:0000256" key="2">
    <source>
        <dbReference type="ARBA" id="ARBA00022553"/>
    </source>
</evidence>
<dbReference type="Pfam" id="PF16197">
    <property type="entry name" value="KAsynt_C_assoc"/>
    <property type="match status" value="1"/>
</dbReference>
<dbReference type="InterPro" id="IPR013154">
    <property type="entry name" value="ADH-like_N"/>
</dbReference>
<keyword evidence="6" id="KW-0511">Multifunctional enzyme</keyword>
<accession>S3CFC4</accession>
<dbReference type="Pfam" id="PF23297">
    <property type="entry name" value="ACP_SdgA_C"/>
    <property type="match status" value="1"/>
</dbReference>
<protein>
    <submittedName>
        <fullName evidence="13">Polyketide synthase</fullName>
    </submittedName>
</protein>
<dbReference type="PROSITE" id="PS52019">
    <property type="entry name" value="PKS_MFAS_DH"/>
    <property type="match status" value="1"/>
</dbReference>
<dbReference type="GO" id="GO:0004312">
    <property type="term" value="F:fatty acid synthase activity"/>
    <property type="evidence" value="ECO:0007669"/>
    <property type="project" value="TreeGrafter"/>
</dbReference>
<evidence type="ECO:0000256" key="8">
    <source>
        <dbReference type="PROSITE-ProRule" id="PRU01363"/>
    </source>
</evidence>
<dbReference type="InterPro" id="IPR029063">
    <property type="entry name" value="SAM-dependent_MTases_sf"/>
</dbReference>
<sequence length="2839" mass="305565">MADPVQPVAIVGLGGRFPGKATDPLKLWEMCSDGEDAWSEVPSTRFNHKAFYHPDQSRNGATNVKGGFYLKDDVSYFDAPFFNMTKTEAASLDPQQRLLLECSYEALENAGMTLDEINGSDMGVFVGSFCFDWAKITLRDADAIPLYHATGTGQAMLANRLSYFFNLHGPSVTLDTACSSSLVALHQACQALRAGECETALVAGVNCTLCQDSLASMSTMGFLSPEGRSYTYDSRATGYGRGEGVACVVLKRLDLALESGDAVRAIVRNTGVNQDGRTPGITFPSGEAQAALIRRVYDQAGLELADTSYVEAHGTGTQAGDPIEARALHNTFGVSRPNDGSAPPLVVGCIKTNIGHLEGASGAAGLIKTVMMLERETILPNCDFREANAKIPLDEWRLAVPTQLQSWRAASGGATVLRASVNGFGYGGTNAHVIVESAADYLRERGLTGGNYKLHQGHTYKTAQITTTSTATDSGSSSSSNEETVHTPPPSIPSTPHSEKVIPEPISAPDAQELSLDTPADATPTTIPVPADDHNSAVEPDANLSLPVPKLFVLSAQDEATGKVQIAQLQSYLAQDAHDPTLRHNATFLNDLAHTLNSRRSALPWKAAVPATSAESLRAALSQTRFHNASRPATVGYVFTGQGAQWYAMGRELATTNAVFRASLDRSAAILASSTMKADWSLHDELLRRDANTTRVNEPAVSQSLCTVLQVALVDMLRSWGIKPAAVVGHSSGEIGAAYAAGLLSQEAAVAAAYFRVPLDSSAADSCRGGMMALACDEETTLRLLDSLETGKATIACYNSPQSFTVSGDDSAIDELSAKCKEQGLRHRKLVVGFAYHSHKMTAAAAGYRELLLANRTIVEAFSKPTLEAGSVEMYSSVTGKKLEPGALSLDYWVDNLVNPVRFTEALTALCYEAQTGQTILDPSFTTRKPQVDILVEIGPHAALAGPIRQILQSQAPLTKIGILGMLRRGQDATETSQLLACQLFEKGLPLDVTTLNADCRTEDLDLSLVAAAVPLVDLPPYPWNHATAYWAEPVESIRYRQREHARHDLLGAPVRFGSPLEPRWRQWIRTAETPWVRDHRVQGLVVYPAAGYISMAIEAARQNALHKAGPAGSKEAAAAAIEIDGYELRDVTLGQALIVPEGSEEVEAMISLRPQTESAMDNSTVWHEFFVYSCSTSATTTTPMGAPITDNWSEHCRGRIAVRWKPRSDVAETSLVTDTAGIRAETARRDAANRAQIIDACHTNVNLEALYDHCTAIGLEYGPTFANLVAAKSAPSTSSADPVNRILGTVTIPDVAATMPAHCHSPIVVHPGTLDACLHGIMSFRDLLKAAIMPVFFENIYISAAMGEVATGENLGVYLGVQRSGFRNLQIDLTAYGPEAHKPELDARSESLPAPLIRMEGLRMTSLAGSMPSGSDGDLPPKTYYEASWKSDPVFLSSEHFEKLCAHLVPAEAESAGLRRLEQSAYYMADYAVSQVPEVAIPNLTNKGRKLYKSLLRLRNSVLVLRDERVAQRAAAGLTDLEAPHADDIPTWPNASPAQRAALLGQLTETGAEGRLLAAVSASMHGIILGTEDPLEVTMKNDVLGQYYAHNPRMLRQYQQAAVYADLLAHKNPHMRILEIGAGTGGATIPLLRALGGDADGKNTSPRFSSYDVTDISSGFFEAFREKVHAWQHLINFKRLDVEKDPSRQGFTPGTYDLVIAANVLHATRNIGNTVAHARQLLRPGGTLMLIELVRVPEQKVATAAVGNMFGIFDGWWIAEEEHRQDSPLLAETQWDAVLRENGFSGLDAAVWETPDLATHQGTTMISTAIYQPTVEEKPTDITAEASASTETIVEPAKTDIKAEHAAVAAIPARLPPAVLVTDSAVNKPWLQSLAKALSVLDSSAPGYPIYTNDDELPPIAAGTICVFFQSEASTVGIQTPESMEKLRRLFLRSAEGSGGSVLWLTTGATDGDNAPDFALVQGLLRTLRVELGGRLIHLDLDMEIPVDSATVFESVVRVFERSFAAKNLPDVDNEDHRAPNTEPELELAIRGANSTVYIPRYDENLVVGNYVASRTGRRNIVPASPVQPGRHLKLEIGQPGMLDSLYFDDDKTATSNPPLGASQVEISVRAAGLNFHDVMVAMGQIETRDLGRECAGVITQIGSQVTGLKVGDRVAAPADGTIATTVRFDAWRAQRLPDSLSFEAGASLPIILCTALHTMNLTNLTEGETVLIHAASGGLGQALIQLCQERGAIIYATVGTAEKKQFLVDQYGLDPSHIFSSRDDSFASAVMQATDNEGVDVVFNVLASELLRASWRCVASFGRFVELGKRDLTRNGRLDMGQFTRNVTFVAVDLVALMAEKPKYSAQLWAQCMDLVRKGVARAPTPLTSYGYADAHTAMHTMQVGRHIGKLVLVPESQPITKTTTTKRQTVTEGEDGTSVTSTTVTKTEAAPGAYTLATRVMLPQVAPVTLRADASYLLIGGLGGIGRALSARMVKELGARYLIILTRGGVNNEIAAASVAALRAHGASVLVCNCDVGREEQLAAALKTAKENGYPPVRGAVNLSLVMESALFQDMSSESWNNSLWPKVPGSWNLHNALSGNEIDFFILVSSMVGTIGNPSQTAYGSASTFQDAFAKWRRRRGLAGMSIDLGMIADIGYVAEHGSVQQTLLSQGFEEIDGPECLAILEAAMLTPDETDPKWKPANLVTGLGLGRYTGGDPTRAVYTDPRFRLCRRMAMTTGGDDDAPAADGDATQSIREMLRQATSLADVISTLETAIRSKITALLMLPAEDELDTQKPLSQYGLDSLIAVELRNWVNSEMEATVPVLEFLGSRNIQSLSGFIARQSRLVRKELVSE</sequence>
<dbReference type="PANTHER" id="PTHR43775">
    <property type="entry name" value="FATTY ACID SYNTHASE"/>
    <property type="match status" value="1"/>
</dbReference>
<keyword evidence="3" id="KW-0808">Transferase</keyword>
<evidence type="ECO:0000313" key="13">
    <source>
        <dbReference type="EMBL" id="EPE10816.1"/>
    </source>
</evidence>
<dbReference type="Pfam" id="PF08242">
    <property type="entry name" value="Methyltransf_12"/>
    <property type="match status" value="1"/>
</dbReference>
<dbReference type="InterPro" id="IPR049552">
    <property type="entry name" value="PKS_DH_N"/>
</dbReference>
<dbReference type="InterPro" id="IPR016039">
    <property type="entry name" value="Thiolase-like"/>
</dbReference>
<dbReference type="OMA" id="HATRNIG"/>
<dbReference type="GO" id="GO:0016491">
    <property type="term" value="F:oxidoreductase activity"/>
    <property type="evidence" value="ECO:0007669"/>
    <property type="project" value="UniProtKB-KW"/>
</dbReference>
<evidence type="ECO:0000256" key="3">
    <source>
        <dbReference type="ARBA" id="ARBA00022679"/>
    </source>
</evidence>
<dbReference type="CDD" id="cd05195">
    <property type="entry name" value="enoyl_red"/>
    <property type="match status" value="1"/>
</dbReference>
<dbReference type="Proteomes" id="UP000016923">
    <property type="component" value="Unassembled WGS sequence"/>
</dbReference>
<dbReference type="Pfam" id="PF14765">
    <property type="entry name" value="PS-DH"/>
    <property type="match status" value="1"/>
</dbReference>
<dbReference type="InterPro" id="IPR049900">
    <property type="entry name" value="PKS_mFAS_DH"/>
</dbReference>
<dbReference type="InterPro" id="IPR009081">
    <property type="entry name" value="PP-bd_ACP"/>
</dbReference>
<dbReference type="InterPro" id="IPR020841">
    <property type="entry name" value="PKS_Beta-ketoAc_synthase_dom"/>
</dbReference>
<dbReference type="SMART" id="SM00826">
    <property type="entry name" value="PKS_DH"/>
    <property type="match status" value="1"/>
</dbReference>
<evidence type="ECO:0000259" key="10">
    <source>
        <dbReference type="PROSITE" id="PS50075"/>
    </source>
</evidence>
<evidence type="ECO:0000256" key="5">
    <source>
        <dbReference type="ARBA" id="ARBA00023002"/>
    </source>
</evidence>
<dbReference type="CDD" id="cd02440">
    <property type="entry name" value="AdoMet_MTases"/>
    <property type="match status" value="1"/>
</dbReference>
<dbReference type="InterPro" id="IPR020843">
    <property type="entry name" value="ER"/>
</dbReference>
<dbReference type="GO" id="GO:0006633">
    <property type="term" value="P:fatty acid biosynthetic process"/>
    <property type="evidence" value="ECO:0007669"/>
    <property type="project" value="InterPro"/>
</dbReference>
<dbReference type="Gene3D" id="3.40.366.10">
    <property type="entry name" value="Malonyl-Coenzyme A Acyl Carrier Protein, domain 2"/>
    <property type="match status" value="1"/>
</dbReference>
<dbReference type="PROSITE" id="PS00012">
    <property type="entry name" value="PHOSPHOPANTETHEINE"/>
    <property type="match status" value="1"/>
</dbReference>
<feature type="compositionally biased region" description="Low complexity" evidence="9">
    <location>
        <begin position="465"/>
        <end position="482"/>
    </location>
</feature>
<dbReference type="InterPro" id="IPR001227">
    <property type="entry name" value="Ac_transferase_dom_sf"/>
</dbReference>
<dbReference type="Gene3D" id="3.40.47.10">
    <property type="match status" value="1"/>
</dbReference>
<keyword evidence="7" id="KW-0012">Acyltransferase</keyword>
<dbReference type="Pfam" id="PF08659">
    <property type="entry name" value="KR"/>
    <property type="match status" value="1"/>
</dbReference>
<feature type="domain" description="PKS/mFAS DH" evidence="12">
    <location>
        <begin position="1048"/>
        <end position="1414"/>
    </location>
</feature>
<feature type="domain" description="Carrier" evidence="10">
    <location>
        <begin position="2751"/>
        <end position="2829"/>
    </location>
</feature>
<dbReference type="Pfam" id="PF21089">
    <property type="entry name" value="PKS_DH_N"/>
    <property type="match status" value="1"/>
</dbReference>
<dbReference type="Pfam" id="PF08240">
    <property type="entry name" value="ADH_N"/>
    <property type="match status" value="1"/>
</dbReference>
<dbReference type="Gene3D" id="3.40.50.720">
    <property type="entry name" value="NAD(P)-binding Rossmann-like Domain"/>
    <property type="match status" value="1"/>
</dbReference>
<dbReference type="SUPFAM" id="SSF53901">
    <property type="entry name" value="Thiolase-like"/>
    <property type="match status" value="1"/>
</dbReference>
<dbReference type="SMART" id="SM00823">
    <property type="entry name" value="PKS_PP"/>
    <property type="match status" value="1"/>
</dbReference>
<gene>
    <name evidence="13" type="ORF">F503_05911</name>
</gene>
<dbReference type="FunFam" id="3.40.47.10:FF:000019">
    <property type="entry name" value="Polyketide synthase type I"/>
    <property type="match status" value="1"/>
</dbReference>
<keyword evidence="2" id="KW-0597">Phosphoprotein</keyword>
<dbReference type="SUPFAM" id="SSF50129">
    <property type="entry name" value="GroES-like"/>
    <property type="match status" value="1"/>
</dbReference>
<dbReference type="InterPro" id="IPR036291">
    <property type="entry name" value="NAD(P)-bd_dom_sf"/>
</dbReference>
<dbReference type="SUPFAM" id="SSF53335">
    <property type="entry name" value="S-adenosyl-L-methionine-dependent methyltransferases"/>
    <property type="match status" value="1"/>
</dbReference>
<dbReference type="SMART" id="SM00822">
    <property type="entry name" value="PKS_KR"/>
    <property type="match status" value="1"/>
</dbReference>
<keyword evidence="5" id="KW-0560">Oxidoreductase</keyword>
<evidence type="ECO:0000256" key="6">
    <source>
        <dbReference type="ARBA" id="ARBA00023268"/>
    </source>
</evidence>
<dbReference type="InterPro" id="IPR011032">
    <property type="entry name" value="GroES-like_sf"/>
</dbReference>
<dbReference type="InterPro" id="IPR057326">
    <property type="entry name" value="KR_dom"/>
</dbReference>
<dbReference type="InterPro" id="IPR032821">
    <property type="entry name" value="PKS_assoc"/>
</dbReference>
<dbReference type="PROSITE" id="PS52004">
    <property type="entry name" value="KS3_2"/>
    <property type="match status" value="1"/>
</dbReference>
<dbReference type="OrthoDB" id="329835at2759"/>
<dbReference type="InterPro" id="IPR013968">
    <property type="entry name" value="PKS_KR"/>
</dbReference>
<dbReference type="Pfam" id="PF13602">
    <property type="entry name" value="ADH_zinc_N_2"/>
    <property type="match status" value="1"/>
</dbReference>
<dbReference type="Pfam" id="PF02801">
    <property type="entry name" value="Ketoacyl-synt_C"/>
    <property type="match status" value="1"/>
</dbReference>
<dbReference type="InterPro" id="IPR013217">
    <property type="entry name" value="Methyltransf_12"/>
</dbReference>
<dbReference type="GO" id="GO:0044550">
    <property type="term" value="P:secondary metabolite biosynthetic process"/>
    <property type="evidence" value="ECO:0007669"/>
    <property type="project" value="UniProtKB-ARBA"/>
</dbReference>
<feature type="region of interest" description="C-terminal hotdog fold" evidence="8">
    <location>
        <begin position="1243"/>
        <end position="1414"/>
    </location>
</feature>
<organism evidence="13 14">
    <name type="scientific">Ophiostoma piceae (strain UAMH 11346)</name>
    <name type="common">Sap stain fungus</name>
    <dbReference type="NCBI Taxonomy" id="1262450"/>
    <lineage>
        <taxon>Eukaryota</taxon>
        <taxon>Fungi</taxon>
        <taxon>Dikarya</taxon>
        <taxon>Ascomycota</taxon>
        <taxon>Pezizomycotina</taxon>
        <taxon>Sordariomycetes</taxon>
        <taxon>Sordariomycetidae</taxon>
        <taxon>Ophiostomatales</taxon>
        <taxon>Ophiostomataceae</taxon>
        <taxon>Ophiostoma</taxon>
    </lineage>
</organism>
<dbReference type="InterPro" id="IPR014031">
    <property type="entry name" value="Ketoacyl_synth_C"/>
</dbReference>
<dbReference type="SMART" id="SM00827">
    <property type="entry name" value="PKS_AT"/>
    <property type="match status" value="1"/>
</dbReference>
<evidence type="ECO:0000313" key="14">
    <source>
        <dbReference type="Proteomes" id="UP000016923"/>
    </source>
</evidence>